<dbReference type="STRING" id="1565605.PG1C_07325"/>
<keyword evidence="1" id="KW-0808">Transferase</keyword>
<dbReference type="Proteomes" id="UP000061603">
    <property type="component" value="Chromosome"/>
</dbReference>
<dbReference type="EMBL" id="CP010554">
    <property type="protein sequence ID" value="AJP48324.1"/>
    <property type="molecule type" value="Genomic_DNA"/>
</dbReference>
<dbReference type="InterPro" id="IPR050660">
    <property type="entry name" value="NEK_Ser/Thr_kinase"/>
</dbReference>
<keyword evidence="4" id="KW-0067">ATP-binding</keyword>
<dbReference type="HOGENOM" id="CLU_1309307_0_0_4"/>
<reference evidence="6 7" key="1">
    <citation type="journal article" date="2015" name="Genome Announc.">
        <title>Complete Genome Sequence of a Novel Bacterium within the Family Rhodocyclaceae That Degrades Polycyclic Aromatic Hydrocarbons.</title>
        <authorList>
            <person name="Singleton D.R."/>
            <person name="Dickey A.N."/>
            <person name="Scholl E.H."/>
            <person name="Wright F.A."/>
            <person name="Aitken M.D."/>
        </authorList>
    </citation>
    <scope>NUCLEOTIDE SEQUENCE [LARGE SCALE GENOMIC DNA]</scope>
    <source>
        <strain evidence="7">PG1-Ca6</strain>
    </source>
</reference>
<gene>
    <name evidence="6" type="ORF">PG1C_07325</name>
</gene>
<accession>A0A0C5J9F4</accession>
<evidence type="ECO:0000313" key="7">
    <source>
        <dbReference type="Proteomes" id="UP000061603"/>
    </source>
</evidence>
<organism evidence="6 7">
    <name type="scientific">Rugosibacter aromaticivorans</name>
    <dbReference type="NCBI Taxonomy" id="1565605"/>
    <lineage>
        <taxon>Bacteria</taxon>
        <taxon>Pseudomonadati</taxon>
        <taxon>Pseudomonadota</taxon>
        <taxon>Betaproteobacteria</taxon>
        <taxon>Nitrosomonadales</taxon>
        <taxon>Sterolibacteriaceae</taxon>
        <taxon>Rugosibacter</taxon>
    </lineage>
</organism>
<name>A0A0C5J9F4_9PROT</name>
<dbReference type="RefSeq" id="WP_202634209.1">
    <property type="nucleotide sequence ID" value="NZ_CP010554.1"/>
</dbReference>
<dbReference type="PROSITE" id="PS50011">
    <property type="entry name" value="PROTEIN_KINASE_DOM"/>
    <property type="match status" value="1"/>
</dbReference>
<evidence type="ECO:0000256" key="4">
    <source>
        <dbReference type="ARBA" id="ARBA00022840"/>
    </source>
</evidence>
<dbReference type="AlphaFoldDB" id="A0A0C5J9F4"/>
<proteinExistence type="predicted"/>
<dbReference type="PANTHER" id="PTHR43671:SF86">
    <property type="entry name" value="PROTEIN KINASE DOMAIN-CONTAINING PROTEIN"/>
    <property type="match status" value="1"/>
</dbReference>
<dbReference type="SMART" id="SM00220">
    <property type="entry name" value="S_TKc"/>
    <property type="match status" value="1"/>
</dbReference>
<feature type="domain" description="Protein kinase" evidence="5">
    <location>
        <begin position="1"/>
        <end position="210"/>
    </location>
</feature>
<evidence type="ECO:0000256" key="1">
    <source>
        <dbReference type="ARBA" id="ARBA00022679"/>
    </source>
</evidence>
<keyword evidence="2" id="KW-0547">Nucleotide-binding</keyword>
<dbReference type="Pfam" id="PF00069">
    <property type="entry name" value="Pkinase"/>
    <property type="match status" value="1"/>
</dbReference>
<dbReference type="SUPFAM" id="SSF56112">
    <property type="entry name" value="Protein kinase-like (PK-like)"/>
    <property type="match status" value="1"/>
</dbReference>
<dbReference type="GO" id="GO:0004674">
    <property type="term" value="F:protein serine/threonine kinase activity"/>
    <property type="evidence" value="ECO:0007669"/>
    <property type="project" value="TreeGrafter"/>
</dbReference>
<evidence type="ECO:0000256" key="3">
    <source>
        <dbReference type="ARBA" id="ARBA00022777"/>
    </source>
</evidence>
<evidence type="ECO:0000313" key="6">
    <source>
        <dbReference type="EMBL" id="AJP48324.1"/>
    </source>
</evidence>
<keyword evidence="7" id="KW-1185">Reference proteome</keyword>
<evidence type="ECO:0000259" key="5">
    <source>
        <dbReference type="PROSITE" id="PS50011"/>
    </source>
</evidence>
<dbReference type="InterPro" id="IPR011009">
    <property type="entry name" value="Kinase-like_dom_sf"/>
</dbReference>
<evidence type="ECO:0000256" key="2">
    <source>
        <dbReference type="ARBA" id="ARBA00022741"/>
    </source>
</evidence>
<dbReference type="KEGG" id="rbu:PG1C_07325"/>
<sequence>MYDAFEYRNTFYIVTERCYCPLTQLFTLDEYDGSLWLMSIARCLLQAVHYLHVNKYAHQDIHLNNVFASFARDEMRSDNPGAIQFKLGDLGVSKMFGELDAANTLAEWILPPEALDPAEYGPLDRRIDIYHMGLLFLEIMHDKELRFTRDEILAGRPREMALQLPPPLNFALEKALRRHAAFRTNNAEELWRDLQSPPTLPDNTSSSTVT</sequence>
<dbReference type="GO" id="GO:0005524">
    <property type="term" value="F:ATP binding"/>
    <property type="evidence" value="ECO:0007669"/>
    <property type="project" value="UniProtKB-KW"/>
</dbReference>
<dbReference type="Gene3D" id="1.10.510.10">
    <property type="entry name" value="Transferase(Phosphotransferase) domain 1"/>
    <property type="match status" value="1"/>
</dbReference>
<protein>
    <recommendedName>
        <fullName evidence="5">Protein kinase domain-containing protein</fullName>
    </recommendedName>
</protein>
<dbReference type="InterPro" id="IPR000719">
    <property type="entry name" value="Prot_kinase_dom"/>
</dbReference>
<keyword evidence="3" id="KW-0418">Kinase</keyword>
<dbReference type="PANTHER" id="PTHR43671">
    <property type="entry name" value="SERINE/THREONINE-PROTEIN KINASE NEK"/>
    <property type="match status" value="1"/>
</dbReference>